<proteinExistence type="inferred from homology"/>
<gene>
    <name evidence="3" type="ORF">BAUR920_02187</name>
</gene>
<comment type="similarity">
    <text evidence="1">Belongs to the universal stress protein A family.</text>
</comment>
<dbReference type="AlphaFoldDB" id="A0A2H1JJ99"/>
<evidence type="ECO:0000313" key="3">
    <source>
        <dbReference type="EMBL" id="SMX87537.1"/>
    </source>
</evidence>
<organism evidence="3 4">
    <name type="scientific">Brevibacterium aurantiacum</name>
    <dbReference type="NCBI Taxonomy" id="273384"/>
    <lineage>
        <taxon>Bacteria</taxon>
        <taxon>Bacillati</taxon>
        <taxon>Actinomycetota</taxon>
        <taxon>Actinomycetes</taxon>
        <taxon>Micrococcales</taxon>
        <taxon>Brevibacteriaceae</taxon>
        <taxon>Brevibacterium</taxon>
    </lineage>
</organism>
<evidence type="ECO:0000313" key="4">
    <source>
        <dbReference type="Proteomes" id="UP000234289"/>
    </source>
</evidence>
<evidence type="ECO:0000256" key="1">
    <source>
        <dbReference type="ARBA" id="ARBA00008791"/>
    </source>
</evidence>
<feature type="domain" description="UspA" evidence="2">
    <location>
        <begin position="182"/>
        <end position="320"/>
    </location>
</feature>
<name>A0A2H1JJ99_BREAU</name>
<reference evidence="4" key="1">
    <citation type="submission" date="2017-03" db="EMBL/GenBank/DDBJ databases">
        <authorList>
            <person name="Monnet C."/>
        </authorList>
    </citation>
    <scope>NUCLEOTIDE SEQUENCE [LARGE SCALE GENOMIC DNA]</scope>
    <source>
        <strain evidence="4">CNRZ 920</strain>
    </source>
</reference>
<dbReference type="Gene3D" id="3.40.50.620">
    <property type="entry name" value="HUPs"/>
    <property type="match status" value="2"/>
</dbReference>
<dbReference type="PANTHER" id="PTHR46553">
    <property type="entry name" value="ADENINE NUCLEOTIDE ALPHA HYDROLASES-LIKE SUPERFAMILY PROTEIN"/>
    <property type="match status" value="1"/>
</dbReference>
<accession>A0A2H1JJ99</accession>
<evidence type="ECO:0000259" key="2">
    <source>
        <dbReference type="Pfam" id="PF00582"/>
    </source>
</evidence>
<dbReference type="InterPro" id="IPR006015">
    <property type="entry name" value="Universal_stress_UspA"/>
</dbReference>
<dbReference type="SUPFAM" id="SSF52402">
    <property type="entry name" value="Adenine nucleotide alpha hydrolases-like"/>
    <property type="match status" value="2"/>
</dbReference>
<dbReference type="PRINTS" id="PR01438">
    <property type="entry name" value="UNVRSLSTRESS"/>
</dbReference>
<feature type="domain" description="UspA" evidence="2">
    <location>
        <begin position="36"/>
        <end position="171"/>
    </location>
</feature>
<dbReference type="EMBL" id="FXZG01000012">
    <property type="protein sequence ID" value="SMX87537.1"/>
    <property type="molecule type" value="Genomic_DNA"/>
</dbReference>
<dbReference type="Pfam" id="PF00582">
    <property type="entry name" value="Usp"/>
    <property type="match status" value="2"/>
</dbReference>
<dbReference type="PANTHER" id="PTHR46553:SF3">
    <property type="entry name" value="ADENINE NUCLEOTIDE ALPHA HYDROLASES-LIKE SUPERFAMILY PROTEIN"/>
    <property type="match status" value="1"/>
</dbReference>
<dbReference type="InterPro" id="IPR006016">
    <property type="entry name" value="UspA"/>
</dbReference>
<dbReference type="Proteomes" id="UP000234289">
    <property type="component" value="Unassembled WGS sequence"/>
</dbReference>
<sequence length="321" mass="33740">MIGAIVLVRVASAPFGRSAMTAEKLSPEQTSTKLGILVGYDGSELAVRALEYGAAEAARRRIALTVVSAYTVPTMIYPNIASMPEHNELEAAHRGVEKTLTEAAEQLSAHPGPVSYRAQEGDAAGVLRDLSAHARTVVVGSRGRGGFMGRILGSVSTALPAHSHCPTIVIPGHHSDSNSVAVVVAVDGSEFGRMAMFSAAEVAASRGAALEIVSVLPSGDEWLYWYPELELSSEVTGRRRLELETALETEVATVTQQFTDLRVSATVPTGDPAEVLGEASRTAQLTVLGTRGRGAIRSAILGSTSRRVLHHAEGPVMVVPS</sequence>
<dbReference type="InterPro" id="IPR014729">
    <property type="entry name" value="Rossmann-like_a/b/a_fold"/>
</dbReference>
<protein>
    <submittedName>
        <fullName evidence="3">Nucleotide-binding universal stress protein, UspA family</fullName>
    </submittedName>
</protein>